<reference evidence="1 2" key="1">
    <citation type="submission" date="2019-03" db="EMBL/GenBank/DDBJ databases">
        <title>Genomic Encyclopedia of Type Strains, Phase III (KMG-III): the genomes of soil and plant-associated and newly described type strains.</title>
        <authorList>
            <person name="Whitman W."/>
        </authorList>
    </citation>
    <scope>NUCLEOTIDE SEQUENCE [LARGE SCALE GENOMIC DNA]</scope>
    <source>
        <strain evidence="1 2">VKM Ac-2573</strain>
    </source>
</reference>
<dbReference type="AlphaFoldDB" id="A0A4R8C4X4"/>
<dbReference type="EMBL" id="SODP01000002">
    <property type="protein sequence ID" value="TDW70856.1"/>
    <property type="molecule type" value="Genomic_DNA"/>
</dbReference>
<sequence length="170" mass="19637">MPIHVFVDENKTRGFLMVAARCPSGDVAVNRKALRGLLLPGQERLHFRHETDARRKQILDVIAGLHLMVDIYATERETLANRRRCLEAIVRDTAADAERLVIERDESTIARDRETLHAACQRFECFELRWELMVPKLDPLLWVPDAIGWAWARAGHWRRTVATFSGLRDL</sequence>
<dbReference type="OrthoDB" id="5188615at2"/>
<organism evidence="1 2">
    <name type="scientific">Kribbella pratensis</name>
    <dbReference type="NCBI Taxonomy" id="2512112"/>
    <lineage>
        <taxon>Bacteria</taxon>
        <taxon>Bacillati</taxon>
        <taxon>Actinomycetota</taxon>
        <taxon>Actinomycetes</taxon>
        <taxon>Propionibacteriales</taxon>
        <taxon>Kribbellaceae</taxon>
        <taxon>Kribbella</taxon>
    </lineage>
</organism>
<evidence type="ECO:0000313" key="1">
    <source>
        <dbReference type="EMBL" id="TDW70856.1"/>
    </source>
</evidence>
<gene>
    <name evidence="1" type="ORF">EV653_4918</name>
</gene>
<protein>
    <submittedName>
        <fullName evidence="1">Uncharacterized protein</fullName>
    </submittedName>
</protein>
<accession>A0A4R8C4X4</accession>
<name>A0A4R8C4X4_9ACTN</name>
<keyword evidence="2" id="KW-1185">Reference proteome</keyword>
<evidence type="ECO:0000313" key="2">
    <source>
        <dbReference type="Proteomes" id="UP000295146"/>
    </source>
</evidence>
<proteinExistence type="predicted"/>
<dbReference type="RefSeq" id="WP_134105986.1">
    <property type="nucleotide sequence ID" value="NZ_SODP01000002.1"/>
</dbReference>
<dbReference type="Proteomes" id="UP000295146">
    <property type="component" value="Unassembled WGS sequence"/>
</dbReference>
<comment type="caution">
    <text evidence="1">The sequence shown here is derived from an EMBL/GenBank/DDBJ whole genome shotgun (WGS) entry which is preliminary data.</text>
</comment>